<accession>A0A423JQH2</accession>
<dbReference type="GO" id="GO:0016787">
    <property type="term" value="F:hydrolase activity"/>
    <property type="evidence" value="ECO:0007669"/>
    <property type="project" value="InterPro"/>
</dbReference>
<reference evidence="4 5" key="1">
    <citation type="submission" date="2016-10" db="EMBL/GenBank/DDBJ databases">
        <title>Comparative genome analysis of multiple Pseudomonas spp. focuses on biocontrol and plant growth promoting traits.</title>
        <authorList>
            <person name="Tao X.-Y."/>
            <person name="Taylor C.G."/>
        </authorList>
    </citation>
    <scope>NUCLEOTIDE SEQUENCE [LARGE SCALE GENOMIC DNA]</scope>
    <source>
        <strain evidence="4 5">38D4</strain>
    </source>
</reference>
<evidence type="ECO:0000313" key="4">
    <source>
        <dbReference type="EMBL" id="RON39926.1"/>
    </source>
</evidence>
<dbReference type="InterPro" id="IPR004843">
    <property type="entry name" value="Calcineurin-like_PHP"/>
</dbReference>
<evidence type="ECO:0000256" key="1">
    <source>
        <dbReference type="SAM" id="MobiDB-lite"/>
    </source>
</evidence>
<dbReference type="PANTHER" id="PTHR43143">
    <property type="entry name" value="METALLOPHOSPHOESTERASE, CALCINEURIN SUPERFAMILY"/>
    <property type="match status" value="1"/>
</dbReference>
<dbReference type="EMBL" id="MOBO01000007">
    <property type="protein sequence ID" value="RON39926.1"/>
    <property type="molecule type" value="Genomic_DNA"/>
</dbReference>
<name>A0A423JQH2_9PSED</name>
<dbReference type="SUPFAM" id="SSF56300">
    <property type="entry name" value="Metallo-dependent phosphatases"/>
    <property type="match status" value="1"/>
</dbReference>
<dbReference type="RefSeq" id="WP_123365415.1">
    <property type="nucleotide sequence ID" value="NZ_MOBO01000007.1"/>
</dbReference>
<sequence length="338" mass="37745">MSLSNSGSLLACLAFAVMTPFAHSATTVSPDDMVFTSDPQYPWTEKTDAGEPQTDSDRDSRSKWLIETQYNDIANFRQNFGGAARVPVMINGDITAFGHGWQRSVVKPILDSKLLGQYDYGLGNHDYQNNVDDCLFNNCAAGSVEDFLARYTGKDGRADSIDVQLVEEGTVKKRVSGSLAYSKNFGDVHMVQLNNEPTYSVSFTAYNWLVPKSYHLTDALDWLEKDLKGAREKGQIIILNMHKPKWDGSAQQLSRFSKMIKDYKVTAVFAGHYHWFSGQYGSASSEFGDVPLFLSGAASQQTYLIASFSKERDKLMVYRVTGNNWPSRKLEATIAVQR</sequence>
<feature type="chain" id="PRO_5019007925" evidence="2">
    <location>
        <begin position="25"/>
        <end position="338"/>
    </location>
</feature>
<gene>
    <name evidence="4" type="ORF">BK664_08605</name>
</gene>
<dbReference type="PANTHER" id="PTHR43143:SF1">
    <property type="entry name" value="SERINE_THREONINE-PROTEIN PHOSPHATASE CPPED1"/>
    <property type="match status" value="1"/>
</dbReference>
<dbReference type="AlphaFoldDB" id="A0A423JQH2"/>
<protein>
    <submittedName>
        <fullName evidence="4">Phosphoesterase</fullName>
    </submittedName>
</protein>
<feature type="signal peptide" evidence="2">
    <location>
        <begin position="1"/>
        <end position="24"/>
    </location>
</feature>
<dbReference type="InterPro" id="IPR029052">
    <property type="entry name" value="Metallo-depent_PP-like"/>
</dbReference>
<keyword evidence="2" id="KW-0732">Signal</keyword>
<feature type="compositionally biased region" description="Basic and acidic residues" evidence="1">
    <location>
        <begin position="45"/>
        <end position="61"/>
    </location>
</feature>
<dbReference type="InterPro" id="IPR051918">
    <property type="entry name" value="STPP_CPPED1"/>
</dbReference>
<comment type="caution">
    <text evidence="4">The sequence shown here is derived from an EMBL/GenBank/DDBJ whole genome shotgun (WGS) entry which is preliminary data.</text>
</comment>
<evidence type="ECO:0000313" key="5">
    <source>
        <dbReference type="Proteomes" id="UP000286351"/>
    </source>
</evidence>
<feature type="region of interest" description="Disordered" evidence="1">
    <location>
        <begin position="39"/>
        <end position="61"/>
    </location>
</feature>
<dbReference type="Gene3D" id="3.60.21.10">
    <property type="match status" value="1"/>
</dbReference>
<dbReference type="Pfam" id="PF00149">
    <property type="entry name" value="Metallophos"/>
    <property type="match status" value="1"/>
</dbReference>
<proteinExistence type="predicted"/>
<evidence type="ECO:0000259" key="3">
    <source>
        <dbReference type="Pfam" id="PF00149"/>
    </source>
</evidence>
<feature type="domain" description="Calcineurin-like phosphoesterase" evidence="3">
    <location>
        <begin position="67"/>
        <end position="275"/>
    </location>
</feature>
<evidence type="ECO:0000256" key="2">
    <source>
        <dbReference type="SAM" id="SignalP"/>
    </source>
</evidence>
<dbReference type="Proteomes" id="UP000286351">
    <property type="component" value="Unassembled WGS sequence"/>
</dbReference>
<organism evidence="4 5">
    <name type="scientific">Pseudomonas brassicacearum</name>
    <dbReference type="NCBI Taxonomy" id="930166"/>
    <lineage>
        <taxon>Bacteria</taxon>
        <taxon>Pseudomonadati</taxon>
        <taxon>Pseudomonadota</taxon>
        <taxon>Gammaproteobacteria</taxon>
        <taxon>Pseudomonadales</taxon>
        <taxon>Pseudomonadaceae</taxon>
        <taxon>Pseudomonas</taxon>
    </lineage>
</organism>